<dbReference type="InterPro" id="IPR000944">
    <property type="entry name" value="Tscrpt_reg_Rrf2"/>
</dbReference>
<dbReference type="InterPro" id="IPR036388">
    <property type="entry name" value="WH-like_DNA-bd_sf"/>
</dbReference>
<name>A0A1M4X8F5_9BACT</name>
<dbReference type="PROSITE" id="PS51197">
    <property type="entry name" value="HTH_RRF2_2"/>
    <property type="match status" value="1"/>
</dbReference>
<gene>
    <name evidence="1" type="ORF">SAMN05444008_103284</name>
</gene>
<dbReference type="Gene3D" id="1.10.10.10">
    <property type="entry name" value="Winged helix-like DNA-binding domain superfamily/Winged helix DNA-binding domain"/>
    <property type="match status" value="1"/>
</dbReference>
<proteinExistence type="predicted"/>
<keyword evidence="2" id="KW-1185">Reference proteome</keyword>
<dbReference type="EMBL" id="FQUO01000003">
    <property type="protein sequence ID" value="SHE89788.1"/>
    <property type="molecule type" value="Genomic_DNA"/>
</dbReference>
<dbReference type="AlphaFoldDB" id="A0A1M4X8F5"/>
<organism evidence="1 2">
    <name type="scientific">Cnuella takakiae</name>
    <dbReference type="NCBI Taxonomy" id="1302690"/>
    <lineage>
        <taxon>Bacteria</taxon>
        <taxon>Pseudomonadati</taxon>
        <taxon>Bacteroidota</taxon>
        <taxon>Chitinophagia</taxon>
        <taxon>Chitinophagales</taxon>
        <taxon>Chitinophagaceae</taxon>
        <taxon>Cnuella</taxon>
    </lineage>
</organism>
<sequence>MIFSKTFGYALRGILYIALMQDEKRFVQIEEMAQKLGVPRHFLGKIMKRLVKEGMLLSVKGPYGGYTLSDATLQMPLLRLEDLTDGLGTFNNCVLRLRACNATNPCPLHFQMERIKGDLRRVMETTTIADLLHKDKKEFINSIATYEFDGSMLENEN</sequence>
<dbReference type="Pfam" id="PF02082">
    <property type="entry name" value="Rrf2"/>
    <property type="match status" value="1"/>
</dbReference>
<dbReference type="NCBIfam" id="TIGR00738">
    <property type="entry name" value="rrf2_super"/>
    <property type="match status" value="1"/>
</dbReference>
<dbReference type="Proteomes" id="UP000184368">
    <property type="component" value="Unassembled WGS sequence"/>
</dbReference>
<dbReference type="PANTHER" id="PTHR33221:SF14">
    <property type="entry name" value="HTH-TYPE TRANSCRIPTIONAL REGULATOR AQ_268-RELATED"/>
    <property type="match status" value="1"/>
</dbReference>
<dbReference type="GO" id="GO:0003700">
    <property type="term" value="F:DNA-binding transcription factor activity"/>
    <property type="evidence" value="ECO:0007669"/>
    <property type="project" value="TreeGrafter"/>
</dbReference>
<evidence type="ECO:0000313" key="1">
    <source>
        <dbReference type="EMBL" id="SHE89788.1"/>
    </source>
</evidence>
<dbReference type="SUPFAM" id="SSF46785">
    <property type="entry name" value="Winged helix' DNA-binding domain"/>
    <property type="match status" value="1"/>
</dbReference>
<dbReference type="RefSeq" id="WP_073040874.1">
    <property type="nucleotide sequence ID" value="NZ_FQUO01000003.1"/>
</dbReference>
<evidence type="ECO:0000313" key="2">
    <source>
        <dbReference type="Proteomes" id="UP000184368"/>
    </source>
</evidence>
<dbReference type="InterPro" id="IPR036390">
    <property type="entry name" value="WH_DNA-bd_sf"/>
</dbReference>
<dbReference type="OrthoDB" id="9808360at2"/>
<dbReference type="GO" id="GO:0005829">
    <property type="term" value="C:cytosol"/>
    <property type="evidence" value="ECO:0007669"/>
    <property type="project" value="TreeGrafter"/>
</dbReference>
<reference evidence="1 2" key="1">
    <citation type="submission" date="2016-11" db="EMBL/GenBank/DDBJ databases">
        <authorList>
            <person name="Jaros S."/>
            <person name="Januszkiewicz K."/>
            <person name="Wedrychowicz H."/>
        </authorList>
    </citation>
    <scope>NUCLEOTIDE SEQUENCE [LARGE SCALE GENOMIC DNA]</scope>
    <source>
        <strain evidence="1 2">DSM 26897</strain>
    </source>
</reference>
<dbReference type="PANTHER" id="PTHR33221">
    <property type="entry name" value="WINGED HELIX-TURN-HELIX TRANSCRIPTIONAL REGULATOR, RRF2 FAMILY"/>
    <property type="match status" value="1"/>
</dbReference>
<protein>
    <submittedName>
        <fullName evidence="1">Transcriptional regulator, BadM/Rrf2 family</fullName>
    </submittedName>
</protein>
<dbReference type="STRING" id="1302690.BUE76_05985"/>
<accession>A0A1M4X8F5</accession>